<accession>A0ABS1XZA2</accession>
<feature type="region of interest" description="Disordered" evidence="1">
    <location>
        <begin position="1"/>
        <end position="26"/>
    </location>
</feature>
<feature type="compositionally biased region" description="Basic and acidic residues" evidence="1">
    <location>
        <begin position="1"/>
        <end position="12"/>
    </location>
</feature>
<dbReference type="Proteomes" id="UP000601027">
    <property type="component" value="Unassembled WGS sequence"/>
</dbReference>
<evidence type="ECO:0000313" key="2">
    <source>
        <dbReference type="EMBL" id="MBM0234601.1"/>
    </source>
</evidence>
<feature type="compositionally biased region" description="Pro residues" evidence="1">
    <location>
        <begin position="101"/>
        <end position="110"/>
    </location>
</feature>
<reference evidence="2 3" key="1">
    <citation type="submission" date="2021-01" db="EMBL/GenBank/DDBJ databases">
        <title>Draft genome sequence of Micromonospora sp. strain STR1_7.</title>
        <authorList>
            <person name="Karlyshev A."/>
            <person name="Jawad R."/>
        </authorList>
    </citation>
    <scope>NUCLEOTIDE SEQUENCE [LARGE SCALE GENOMIC DNA]</scope>
    <source>
        <strain evidence="2 3">STR1-7</strain>
    </source>
</reference>
<dbReference type="RefSeq" id="WP_203177673.1">
    <property type="nucleotide sequence ID" value="NZ_JAEVHM010000154.1"/>
</dbReference>
<name>A0ABS1XZA2_9ACTN</name>
<protein>
    <submittedName>
        <fullName evidence="2">Uncharacterized protein</fullName>
    </submittedName>
</protein>
<organism evidence="2 3">
    <name type="scientific">Micromonospora parastrephiae</name>
    <dbReference type="NCBI Taxonomy" id="2806101"/>
    <lineage>
        <taxon>Bacteria</taxon>
        <taxon>Bacillati</taxon>
        <taxon>Actinomycetota</taxon>
        <taxon>Actinomycetes</taxon>
        <taxon>Micromonosporales</taxon>
        <taxon>Micromonosporaceae</taxon>
        <taxon>Micromonospora</taxon>
    </lineage>
</organism>
<feature type="non-terminal residue" evidence="2">
    <location>
        <position position="207"/>
    </location>
</feature>
<sequence length="207" mass="21094">MNADQMDRETAERLLGAGPLDPSAGPRPVVLLLAAVRTAPRPGELAGEDLAVRGFRRAQVTPAAPRRPHTLAWFGGRTAVTALALTAVGGVALAAATGTTPRPPQPPAPTAPASTDAPAASPLVTDSRPIPTTPATSRPVPPTSNAAGLPGLCRAYRAATRENPGRALDSPAFSALITAAGGRQHVTTYCNQLPTDNPPPRPTADPP</sequence>
<comment type="caution">
    <text evidence="2">The sequence shown here is derived from an EMBL/GenBank/DDBJ whole genome shotgun (WGS) entry which is preliminary data.</text>
</comment>
<feature type="region of interest" description="Disordered" evidence="1">
    <location>
        <begin position="96"/>
        <end position="149"/>
    </location>
</feature>
<evidence type="ECO:0000256" key="1">
    <source>
        <dbReference type="SAM" id="MobiDB-lite"/>
    </source>
</evidence>
<gene>
    <name evidence="2" type="ORF">JNW91_23905</name>
</gene>
<feature type="compositionally biased region" description="Low complexity" evidence="1">
    <location>
        <begin position="111"/>
        <end position="122"/>
    </location>
</feature>
<proteinExistence type="predicted"/>
<keyword evidence="3" id="KW-1185">Reference proteome</keyword>
<dbReference type="EMBL" id="JAEVHM010000154">
    <property type="protein sequence ID" value="MBM0234601.1"/>
    <property type="molecule type" value="Genomic_DNA"/>
</dbReference>
<evidence type="ECO:0000313" key="3">
    <source>
        <dbReference type="Proteomes" id="UP000601027"/>
    </source>
</evidence>